<dbReference type="AlphaFoldDB" id="A0AA87ZYY8"/>
<dbReference type="InterPro" id="IPR044299">
    <property type="entry name" value="GIS3/ZFP5/ZFP6"/>
</dbReference>
<dbReference type="FunFam" id="3.30.160.60:FF:000110">
    <property type="entry name" value="Zinc finger protein-like"/>
    <property type="match status" value="1"/>
</dbReference>
<accession>A0AA87ZYY8</accession>
<dbReference type="SUPFAM" id="SSF57667">
    <property type="entry name" value="beta-beta-alpha zinc fingers"/>
    <property type="match status" value="1"/>
</dbReference>
<organism evidence="8 9">
    <name type="scientific">Ficus carica</name>
    <name type="common">Common fig</name>
    <dbReference type="NCBI Taxonomy" id="3494"/>
    <lineage>
        <taxon>Eukaryota</taxon>
        <taxon>Viridiplantae</taxon>
        <taxon>Streptophyta</taxon>
        <taxon>Embryophyta</taxon>
        <taxon>Tracheophyta</taxon>
        <taxon>Spermatophyta</taxon>
        <taxon>Magnoliopsida</taxon>
        <taxon>eudicotyledons</taxon>
        <taxon>Gunneridae</taxon>
        <taxon>Pentapetalae</taxon>
        <taxon>rosids</taxon>
        <taxon>fabids</taxon>
        <taxon>Rosales</taxon>
        <taxon>Moraceae</taxon>
        <taxon>Ficeae</taxon>
        <taxon>Ficus</taxon>
    </lineage>
</organism>
<evidence type="ECO:0000313" key="9">
    <source>
        <dbReference type="Proteomes" id="UP001187192"/>
    </source>
</evidence>
<keyword evidence="1" id="KW-0479">Metal-binding</keyword>
<dbReference type="Gene3D" id="3.30.160.60">
    <property type="entry name" value="Classic Zinc Finger"/>
    <property type="match status" value="1"/>
</dbReference>
<dbReference type="Pfam" id="PF13912">
    <property type="entry name" value="zf-C2H2_6"/>
    <property type="match status" value="1"/>
</dbReference>
<dbReference type="EMBL" id="BTGU01000013">
    <property type="protein sequence ID" value="GMN41692.1"/>
    <property type="molecule type" value="Genomic_DNA"/>
</dbReference>
<comment type="caution">
    <text evidence="8">The sequence shown here is derived from an EMBL/GenBank/DDBJ whole genome shotgun (WGS) entry which is preliminary data.</text>
</comment>
<dbReference type="GO" id="GO:0009740">
    <property type="term" value="P:gibberellic acid mediated signaling pathway"/>
    <property type="evidence" value="ECO:0007669"/>
    <property type="project" value="TreeGrafter"/>
</dbReference>
<reference evidence="8" key="1">
    <citation type="submission" date="2023-07" db="EMBL/GenBank/DDBJ databases">
        <title>draft genome sequence of fig (Ficus carica).</title>
        <authorList>
            <person name="Takahashi T."/>
            <person name="Nishimura K."/>
        </authorList>
    </citation>
    <scope>NUCLEOTIDE SEQUENCE</scope>
</reference>
<evidence type="ECO:0000313" key="8">
    <source>
        <dbReference type="EMBL" id="GMN41692.1"/>
    </source>
</evidence>
<dbReference type="PROSITE" id="PS50157">
    <property type="entry name" value="ZINC_FINGER_C2H2_2"/>
    <property type="match status" value="1"/>
</dbReference>
<evidence type="ECO:0000256" key="3">
    <source>
        <dbReference type="ARBA" id="ARBA00022771"/>
    </source>
</evidence>
<dbReference type="Proteomes" id="UP001187192">
    <property type="component" value="Unassembled WGS sequence"/>
</dbReference>
<dbReference type="PANTHER" id="PTHR46353">
    <property type="entry name" value="ZINC FINGER PROTEIN 5"/>
    <property type="match status" value="1"/>
</dbReference>
<dbReference type="GO" id="GO:0000976">
    <property type="term" value="F:transcription cis-regulatory region binding"/>
    <property type="evidence" value="ECO:0007669"/>
    <property type="project" value="TreeGrafter"/>
</dbReference>
<feature type="domain" description="C2H2-type" evidence="7">
    <location>
        <begin position="100"/>
        <end position="127"/>
    </location>
</feature>
<keyword evidence="4" id="KW-0862">Zinc</keyword>
<name>A0AA87ZYY8_FICCA</name>
<feature type="compositionally biased region" description="Polar residues" evidence="6">
    <location>
        <begin position="47"/>
        <end position="71"/>
    </location>
</feature>
<evidence type="ECO:0000256" key="1">
    <source>
        <dbReference type="ARBA" id="ARBA00022723"/>
    </source>
</evidence>
<dbReference type="InterPro" id="IPR036236">
    <property type="entry name" value="Znf_C2H2_sf"/>
</dbReference>
<dbReference type="InterPro" id="IPR013087">
    <property type="entry name" value="Znf_C2H2_type"/>
</dbReference>
<keyword evidence="2" id="KW-0677">Repeat</keyword>
<dbReference type="GO" id="GO:0009736">
    <property type="term" value="P:cytokinin-activated signaling pathway"/>
    <property type="evidence" value="ECO:0007669"/>
    <property type="project" value="TreeGrafter"/>
</dbReference>
<protein>
    <recommendedName>
        <fullName evidence="7">C2H2-type domain-containing protein</fullName>
    </recommendedName>
</protein>
<feature type="compositionally biased region" description="Polar residues" evidence="6">
    <location>
        <begin position="78"/>
        <end position="88"/>
    </location>
</feature>
<dbReference type="GO" id="GO:0010090">
    <property type="term" value="P:trichome morphogenesis"/>
    <property type="evidence" value="ECO:0007669"/>
    <property type="project" value="InterPro"/>
</dbReference>
<evidence type="ECO:0000259" key="7">
    <source>
        <dbReference type="PROSITE" id="PS50157"/>
    </source>
</evidence>
<dbReference type="GO" id="GO:0005634">
    <property type="term" value="C:nucleus"/>
    <property type="evidence" value="ECO:0007669"/>
    <property type="project" value="TreeGrafter"/>
</dbReference>
<gene>
    <name evidence="8" type="ORF">TIFTF001_010913</name>
</gene>
<keyword evidence="3 5" id="KW-0863">Zinc-finger</keyword>
<dbReference type="PROSITE" id="PS00028">
    <property type="entry name" value="ZINC_FINGER_C2H2_1"/>
    <property type="match status" value="1"/>
</dbReference>
<proteinExistence type="predicted"/>
<sequence length="294" mass="32432">MAKGALMSHLHPSCDDDQDHSAAGYSCIEKKLKLFGFELNPGKNKDQQTSLMKGSTSPELGDESVNSSNSVFHKETKSPTLSTGENNNQVITVPDHEKKFECQYCGKEFANSQALGGHQNAHKKERMKKKRLQLQARKASLSYYLQPAFHNSFSYQASNTSPTSANYSSLDYFNVVDDIHQSQQISFNPFDSDHNSSNSSPFFLQQPDQSSWCSVPAYSYGSNNSILIPNSKQDRTCKFTLTHALEVRSAGANGSSVIFKPTPKQSCKSLDLQLGLGFQSKLPSSSPSTMGDKF</sequence>
<feature type="region of interest" description="Disordered" evidence="6">
    <location>
        <begin position="39"/>
        <end position="88"/>
    </location>
</feature>
<dbReference type="GO" id="GO:0003700">
    <property type="term" value="F:DNA-binding transcription factor activity"/>
    <property type="evidence" value="ECO:0007669"/>
    <property type="project" value="TreeGrafter"/>
</dbReference>
<evidence type="ECO:0000256" key="6">
    <source>
        <dbReference type="SAM" id="MobiDB-lite"/>
    </source>
</evidence>
<evidence type="ECO:0000256" key="5">
    <source>
        <dbReference type="PROSITE-ProRule" id="PRU00042"/>
    </source>
</evidence>
<evidence type="ECO:0000256" key="4">
    <source>
        <dbReference type="ARBA" id="ARBA00022833"/>
    </source>
</evidence>
<evidence type="ECO:0000256" key="2">
    <source>
        <dbReference type="ARBA" id="ARBA00022737"/>
    </source>
</evidence>
<dbReference type="PANTHER" id="PTHR46353:SF5">
    <property type="entry name" value="ZINC FINGER PROTEIN 5"/>
    <property type="match status" value="1"/>
</dbReference>
<dbReference type="GO" id="GO:0008270">
    <property type="term" value="F:zinc ion binding"/>
    <property type="evidence" value="ECO:0007669"/>
    <property type="project" value="UniProtKB-KW"/>
</dbReference>
<keyword evidence="9" id="KW-1185">Reference proteome</keyword>